<feature type="region of interest" description="Disordered" evidence="9">
    <location>
        <begin position="272"/>
        <end position="292"/>
    </location>
</feature>
<dbReference type="SUPFAM" id="SSF161098">
    <property type="entry name" value="MetI-like"/>
    <property type="match status" value="1"/>
</dbReference>
<dbReference type="GO" id="GO:0055085">
    <property type="term" value="P:transmembrane transport"/>
    <property type="evidence" value="ECO:0007669"/>
    <property type="project" value="InterPro"/>
</dbReference>
<feature type="transmembrane region" description="Helical" evidence="8">
    <location>
        <begin position="12"/>
        <end position="36"/>
    </location>
</feature>
<evidence type="ECO:0000256" key="7">
    <source>
        <dbReference type="ARBA" id="ARBA00023136"/>
    </source>
</evidence>
<feature type="transmembrane region" description="Helical" evidence="8">
    <location>
        <begin position="139"/>
        <end position="156"/>
    </location>
</feature>
<proteinExistence type="inferred from homology"/>
<dbReference type="GO" id="GO:0005886">
    <property type="term" value="C:plasma membrane"/>
    <property type="evidence" value="ECO:0007669"/>
    <property type="project" value="UniProtKB-SubCell"/>
</dbReference>
<protein>
    <submittedName>
        <fullName evidence="11">Spermidine/putrescine ABC transporter</fullName>
    </submittedName>
</protein>
<keyword evidence="12" id="KW-1185">Reference proteome</keyword>
<evidence type="ECO:0000256" key="9">
    <source>
        <dbReference type="SAM" id="MobiDB-lite"/>
    </source>
</evidence>
<dbReference type="InterPro" id="IPR000515">
    <property type="entry name" value="MetI-like"/>
</dbReference>
<feature type="transmembrane region" description="Helical" evidence="8">
    <location>
        <begin position="73"/>
        <end position="92"/>
    </location>
</feature>
<feature type="compositionally biased region" description="Basic and acidic residues" evidence="9">
    <location>
        <begin position="277"/>
        <end position="292"/>
    </location>
</feature>
<dbReference type="PANTHER" id="PTHR43848">
    <property type="entry name" value="PUTRESCINE TRANSPORT SYSTEM PERMEASE PROTEIN POTI"/>
    <property type="match status" value="1"/>
</dbReference>
<dbReference type="Proteomes" id="UP000215931">
    <property type="component" value="Unassembled WGS sequence"/>
</dbReference>
<keyword evidence="4" id="KW-1003">Cell membrane</keyword>
<comment type="subcellular location">
    <subcellularLocation>
        <location evidence="1 8">Cell membrane</location>
        <topology evidence="1 8">Multi-pass membrane protein</topology>
    </subcellularLocation>
</comment>
<dbReference type="Gene3D" id="1.10.3720.10">
    <property type="entry name" value="MetI-like"/>
    <property type="match status" value="1"/>
</dbReference>
<keyword evidence="7 8" id="KW-0472">Membrane</keyword>
<dbReference type="EMBL" id="NPKH01000016">
    <property type="protein sequence ID" value="PAP95822.1"/>
    <property type="molecule type" value="Genomic_DNA"/>
</dbReference>
<dbReference type="InterPro" id="IPR051789">
    <property type="entry name" value="Bact_Polyamine_Transport"/>
</dbReference>
<feature type="transmembrane region" description="Helical" evidence="8">
    <location>
        <begin position="236"/>
        <end position="260"/>
    </location>
</feature>
<dbReference type="CDD" id="cd06261">
    <property type="entry name" value="TM_PBP2"/>
    <property type="match status" value="1"/>
</dbReference>
<dbReference type="InterPro" id="IPR035906">
    <property type="entry name" value="MetI-like_sf"/>
</dbReference>
<evidence type="ECO:0000256" key="2">
    <source>
        <dbReference type="ARBA" id="ARBA00007069"/>
    </source>
</evidence>
<comment type="caution">
    <text evidence="11">The sequence shown here is derived from an EMBL/GenBank/DDBJ whole genome shotgun (WGS) entry which is preliminary data.</text>
</comment>
<comment type="similarity">
    <text evidence="2">Belongs to the binding-protein-dependent transport system permease family. CysTW subfamily.</text>
</comment>
<gene>
    <name evidence="11" type="ORF">CIT31_08430</name>
</gene>
<dbReference type="OrthoDB" id="9808399at2"/>
<sequence>MNTARIDAKQGGGWLGAYVLAYLVFLYLPILLIPLFSFNNSIQAAFPLQGFTLEWYATLFGNSALSGALGNSLVIGATAATGATLCGITVSYMDLYGRSPLAATISAIARLPILIPGVIVGISLLILVNLIGFGPSRTAIVLGHILVALPTTVVIMKSRFAAIPKTIREAALDLGASDWTTFRRVMLPLSLPAIVSAFMLAFLTSFDEFIVAFFLAGTEPTLPLYIWSQLRFPKSLPTVMALGTTILAVSFVIAAIAEILRHRGLAAAQRPVPADLSKPEETERGELQWHST</sequence>
<dbReference type="Pfam" id="PF00528">
    <property type="entry name" value="BPD_transp_1"/>
    <property type="match status" value="1"/>
</dbReference>
<feature type="transmembrane region" description="Helical" evidence="8">
    <location>
        <begin position="193"/>
        <end position="216"/>
    </location>
</feature>
<evidence type="ECO:0000256" key="1">
    <source>
        <dbReference type="ARBA" id="ARBA00004651"/>
    </source>
</evidence>
<dbReference type="PANTHER" id="PTHR43848:SF2">
    <property type="entry name" value="PUTRESCINE TRANSPORT SYSTEM PERMEASE PROTEIN POTI"/>
    <property type="match status" value="1"/>
</dbReference>
<keyword evidence="5 8" id="KW-0812">Transmembrane</keyword>
<name>A0A271KJ77_9HYPH</name>
<evidence type="ECO:0000256" key="5">
    <source>
        <dbReference type="ARBA" id="ARBA00022692"/>
    </source>
</evidence>
<accession>A0A271KJ77</accession>
<dbReference type="RefSeq" id="WP_095518225.1">
    <property type="nucleotide sequence ID" value="NZ_NPKH01000016.1"/>
</dbReference>
<evidence type="ECO:0000313" key="12">
    <source>
        <dbReference type="Proteomes" id="UP000215931"/>
    </source>
</evidence>
<dbReference type="PROSITE" id="PS50928">
    <property type="entry name" value="ABC_TM1"/>
    <property type="match status" value="1"/>
</dbReference>
<evidence type="ECO:0000313" key="11">
    <source>
        <dbReference type="EMBL" id="PAP95822.1"/>
    </source>
</evidence>
<evidence type="ECO:0000256" key="3">
    <source>
        <dbReference type="ARBA" id="ARBA00022448"/>
    </source>
</evidence>
<evidence type="ECO:0000256" key="6">
    <source>
        <dbReference type="ARBA" id="ARBA00022989"/>
    </source>
</evidence>
<evidence type="ECO:0000259" key="10">
    <source>
        <dbReference type="PROSITE" id="PS50928"/>
    </source>
</evidence>
<feature type="transmembrane region" description="Helical" evidence="8">
    <location>
        <begin position="113"/>
        <end position="133"/>
    </location>
</feature>
<evidence type="ECO:0000256" key="8">
    <source>
        <dbReference type="RuleBase" id="RU363032"/>
    </source>
</evidence>
<keyword evidence="3 8" id="KW-0813">Transport</keyword>
<keyword evidence="6 8" id="KW-1133">Transmembrane helix</keyword>
<organism evidence="11 12">
    <name type="scientific">Mesorhizobium wenxiniae</name>
    <dbReference type="NCBI Taxonomy" id="2014805"/>
    <lineage>
        <taxon>Bacteria</taxon>
        <taxon>Pseudomonadati</taxon>
        <taxon>Pseudomonadota</taxon>
        <taxon>Alphaproteobacteria</taxon>
        <taxon>Hyphomicrobiales</taxon>
        <taxon>Phyllobacteriaceae</taxon>
        <taxon>Mesorhizobium</taxon>
    </lineage>
</organism>
<evidence type="ECO:0000256" key="4">
    <source>
        <dbReference type="ARBA" id="ARBA00022475"/>
    </source>
</evidence>
<reference evidence="11 12" key="1">
    <citation type="submission" date="2017-08" db="EMBL/GenBank/DDBJ databases">
        <title>Mesorhizobium wenxinae sp. nov., a novel rhizobial species isolated from root nodules of chickpea (Cicer arietinum L.).</title>
        <authorList>
            <person name="Zhang J."/>
        </authorList>
    </citation>
    <scope>NUCLEOTIDE SEQUENCE [LARGE SCALE GENOMIC DNA]</scope>
    <source>
        <strain evidence="12">WYCCWR 10019</strain>
    </source>
</reference>
<dbReference type="AlphaFoldDB" id="A0A271KJ77"/>
<feature type="domain" description="ABC transmembrane type-1" evidence="10">
    <location>
        <begin position="69"/>
        <end position="257"/>
    </location>
</feature>